<dbReference type="EMBL" id="JAHLQN010000001">
    <property type="protein sequence ID" value="MBU5626525.1"/>
    <property type="molecule type" value="Genomic_DNA"/>
</dbReference>
<sequence>MSLTIMEVLYNAQYNLCNAAIPIQIEIGKEQLNNAILALESGKSLNDIFEEADVLRKDSQHG</sequence>
<accession>A0ABS6FBT7</accession>
<keyword evidence="3" id="KW-1185">Reference proteome</keyword>
<organism evidence="2 3">
    <name type="scientific">Dysosmobacter acutus</name>
    <dbReference type="NCBI Taxonomy" id="2841504"/>
    <lineage>
        <taxon>Bacteria</taxon>
        <taxon>Bacillati</taxon>
        <taxon>Bacillota</taxon>
        <taxon>Clostridia</taxon>
        <taxon>Eubacteriales</taxon>
        <taxon>Oscillospiraceae</taxon>
        <taxon>Dysosmobacter</taxon>
    </lineage>
</organism>
<dbReference type="EMBL" id="JAHLQN010000001">
    <property type="protein sequence ID" value="MBU5627721.1"/>
    <property type="molecule type" value="Genomic_DNA"/>
</dbReference>
<proteinExistence type="predicted"/>
<evidence type="ECO:0000313" key="3">
    <source>
        <dbReference type="Proteomes" id="UP000787672"/>
    </source>
</evidence>
<reference evidence="2 3" key="1">
    <citation type="submission" date="2021-06" db="EMBL/GenBank/DDBJ databases">
        <authorList>
            <person name="Sun Q."/>
            <person name="Li D."/>
        </authorList>
    </citation>
    <scope>NUCLEOTIDE SEQUENCE [LARGE SCALE GENOMIC DNA]</scope>
    <source>
        <strain evidence="2 3">MSJ-2</strain>
    </source>
</reference>
<gene>
    <name evidence="1" type="ORF">KQI82_06275</name>
    <name evidence="2" type="ORF">KQI82_12455</name>
</gene>
<name>A0ABS6FBT7_9FIRM</name>
<evidence type="ECO:0000313" key="1">
    <source>
        <dbReference type="EMBL" id="MBU5626525.1"/>
    </source>
</evidence>
<evidence type="ECO:0000313" key="2">
    <source>
        <dbReference type="EMBL" id="MBU5627721.1"/>
    </source>
</evidence>
<protein>
    <submittedName>
        <fullName evidence="2">Uncharacterized protein</fullName>
    </submittedName>
</protein>
<dbReference type="RefSeq" id="WP_216632006.1">
    <property type="nucleotide sequence ID" value="NZ_JAHLQN010000001.1"/>
</dbReference>
<comment type="caution">
    <text evidence="2">The sequence shown here is derived from an EMBL/GenBank/DDBJ whole genome shotgun (WGS) entry which is preliminary data.</text>
</comment>
<dbReference type="Proteomes" id="UP000787672">
    <property type="component" value="Unassembled WGS sequence"/>
</dbReference>